<dbReference type="eggNOG" id="ENOG502QSXD">
    <property type="taxonomic scope" value="Eukaryota"/>
</dbReference>
<dbReference type="SUPFAM" id="SSF52058">
    <property type="entry name" value="L domain-like"/>
    <property type="match status" value="1"/>
</dbReference>
<dbReference type="OMA" id="NFPHENT"/>
<dbReference type="PANTHER" id="PTHR47186:SF54">
    <property type="entry name" value="DISEASE RESISTANCE RPP13-LIKE PROTEIN 4"/>
    <property type="match status" value="1"/>
</dbReference>
<evidence type="ECO:0000313" key="6">
    <source>
        <dbReference type="Proteomes" id="UP000032304"/>
    </source>
</evidence>
<dbReference type="EMBL" id="CM001747">
    <property type="protein sequence ID" value="KJB51539.1"/>
    <property type="molecule type" value="Genomic_DNA"/>
</dbReference>
<organism evidence="5 6">
    <name type="scientific">Gossypium raimondii</name>
    <name type="common">Peruvian cotton</name>
    <name type="synonym">Gossypium klotzschianum subsp. raimondii</name>
    <dbReference type="NCBI Taxonomy" id="29730"/>
    <lineage>
        <taxon>Eukaryota</taxon>
        <taxon>Viridiplantae</taxon>
        <taxon>Streptophyta</taxon>
        <taxon>Embryophyta</taxon>
        <taxon>Tracheophyta</taxon>
        <taxon>Spermatophyta</taxon>
        <taxon>Magnoliopsida</taxon>
        <taxon>eudicotyledons</taxon>
        <taxon>Gunneridae</taxon>
        <taxon>Pentapetalae</taxon>
        <taxon>rosids</taxon>
        <taxon>malvids</taxon>
        <taxon>Malvales</taxon>
        <taxon>Malvaceae</taxon>
        <taxon>Malvoideae</taxon>
        <taxon>Gossypium</taxon>
    </lineage>
</organism>
<evidence type="ECO:0000313" key="5">
    <source>
        <dbReference type="EMBL" id="KJB51539.1"/>
    </source>
</evidence>
<keyword evidence="6" id="KW-1185">Reference proteome</keyword>
<dbReference type="Gene3D" id="1.10.10.10">
    <property type="entry name" value="Winged helix-like DNA-binding domain superfamily/Winged helix DNA-binding domain"/>
    <property type="match status" value="1"/>
</dbReference>
<proteinExistence type="predicted"/>
<protein>
    <recommendedName>
        <fullName evidence="4">Disease resistance R13L4/SHOC-2-like LRR domain-containing protein</fullName>
    </recommendedName>
</protein>
<reference evidence="5 6" key="1">
    <citation type="journal article" date="2012" name="Nature">
        <title>Repeated polyploidization of Gossypium genomes and the evolution of spinnable cotton fibres.</title>
        <authorList>
            <person name="Paterson A.H."/>
            <person name="Wendel J.F."/>
            <person name="Gundlach H."/>
            <person name="Guo H."/>
            <person name="Jenkins J."/>
            <person name="Jin D."/>
            <person name="Llewellyn D."/>
            <person name="Showmaker K.C."/>
            <person name="Shu S."/>
            <person name="Udall J."/>
            <person name="Yoo M.J."/>
            <person name="Byers R."/>
            <person name="Chen W."/>
            <person name="Doron-Faigenboim A."/>
            <person name="Duke M.V."/>
            <person name="Gong L."/>
            <person name="Grimwood J."/>
            <person name="Grover C."/>
            <person name="Grupp K."/>
            <person name="Hu G."/>
            <person name="Lee T.H."/>
            <person name="Li J."/>
            <person name="Lin L."/>
            <person name="Liu T."/>
            <person name="Marler B.S."/>
            <person name="Page J.T."/>
            <person name="Roberts A.W."/>
            <person name="Romanel E."/>
            <person name="Sanders W.S."/>
            <person name="Szadkowski E."/>
            <person name="Tan X."/>
            <person name="Tang H."/>
            <person name="Xu C."/>
            <person name="Wang J."/>
            <person name="Wang Z."/>
            <person name="Zhang D."/>
            <person name="Zhang L."/>
            <person name="Ashrafi H."/>
            <person name="Bedon F."/>
            <person name="Bowers J.E."/>
            <person name="Brubaker C.L."/>
            <person name="Chee P.W."/>
            <person name="Das S."/>
            <person name="Gingle A.R."/>
            <person name="Haigler C.H."/>
            <person name="Harker D."/>
            <person name="Hoffmann L.V."/>
            <person name="Hovav R."/>
            <person name="Jones D.C."/>
            <person name="Lemke C."/>
            <person name="Mansoor S."/>
            <person name="ur Rahman M."/>
            <person name="Rainville L.N."/>
            <person name="Rambani A."/>
            <person name="Reddy U.K."/>
            <person name="Rong J.K."/>
            <person name="Saranga Y."/>
            <person name="Scheffler B.E."/>
            <person name="Scheffler J.A."/>
            <person name="Stelly D.M."/>
            <person name="Triplett B.A."/>
            <person name="Van Deynze A."/>
            <person name="Vaslin M.F."/>
            <person name="Waghmare V.N."/>
            <person name="Walford S.A."/>
            <person name="Wright R.J."/>
            <person name="Zaki E.A."/>
            <person name="Zhang T."/>
            <person name="Dennis E.S."/>
            <person name="Mayer K.F."/>
            <person name="Peterson D.G."/>
            <person name="Rokhsar D.S."/>
            <person name="Wang X."/>
            <person name="Schmutz J."/>
        </authorList>
    </citation>
    <scope>NUCLEOTIDE SEQUENCE [LARGE SCALE GENOMIC DNA]</scope>
</reference>
<dbReference type="Pfam" id="PF23598">
    <property type="entry name" value="LRR_14"/>
    <property type="match status" value="1"/>
</dbReference>
<feature type="domain" description="Disease resistance R13L4/SHOC-2-like LRR" evidence="4">
    <location>
        <begin position="467"/>
        <end position="620"/>
    </location>
</feature>
<evidence type="ECO:0000256" key="1">
    <source>
        <dbReference type="ARBA" id="ARBA00022737"/>
    </source>
</evidence>
<feature type="compositionally biased region" description="Polar residues" evidence="3">
    <location>
        <begin position="52"/>
        <end position="63"/>
    </location>
</feature>
<dbReference type="Proteomes" id="UP000032304">
    <property type="component" value="Chromosome 8"/>
</dbReference>
<dbReference type="KEGG" id="gra:105764955"/>
<feature type="region of interest" description="Disordered" evidence="3">
    <location>
        <begin position="617"/>
        <end position="673"/>
    </location>
</feature>
<dbReference type="GO" id="GO:0006952">
    <property type="term" value="P:defense response"/>
    <property type="evidence" value="ECO:0007669"/>
    <property type="project" value="UniProtKB-KW"/>
</dbReference>
<sequence length="818" mass="93169">MSSTDDKPPPLSIQDINNIITNLRNLLTSDCAEAEIAVATNTAANNLTGNEQDGSNRTGNEQDGTNKQDGDANQAQETNDKKKEPLYELGKLCKELDYMIRSFQELENLKNSLREPFETLEANVNDIVSDLEKDELRKQVQHNLRVFRNNITRVKILILLQLQAASINSDGNRALQTTFATGEAGDLPHLYGEHIFENSYYFKEFEEKYEGLDDRQKLCLLCFSIFPENAEIKKRFLRFWWVGENLIARNGKDEMGDLNDTLTTFVEKRLIEPVLKKNRLQPRSYKVTPIVRSCLIHFAKKEGFFDYDQDGKPIMDFSSCNKACMVKSERATASWFADYLKGNDKDGNERATASWFADYLKGNDKDGNSEKPKEQEQHQEQGKLLQGKLSADLVKLQMLFNFPHENTLIRASQQIDKLQTLFNLSKQFPDLPTEWFSKMTGIKVLYLGRWEATAGQARHIEVEDIEFLKGFKNMKNLRLLSLQGISGIPKLPATLCKLENLRILDLRACHDLEKLPDRIGSLKKLTYLDLSECYLLDYIPQQLNKLSELQVLKGFVILEAKNSCTLDDLSELPSLRKLSVNVNTTKFNIDEAGDALAKFQKLEKLRIAWGWGGMPGKEDSTLDSSSEQQQSKTKKKQASSISSAAAKASTDKVNKGEDKGNRERSAVAAAGEANSKTAKLGGGLRGTANIALMAKKWRRLSMKEREPQNLEGLERLVKLDLQCFPRSEPPTWLVPRKMKKLTNLSIRGGRLGYLNHEDGQKWNADTLRLKFLVNFKMNWKEMQQRFPNLKYLENLRCPRITFCPCDANGVWQKFVQSK</sequence>
<dbReference type="PANTHER" id="PTHR47186">
    <property type="entry name" value="LEUCINE-RICH REPEAT-CONTAINING PROTEIN 57"/>
    <property type="match status" value="1"/>
</dbReference>
<dbReference type="Gene3D" id="3.80.10.10">
    <property type="entry name" value="Ribonuclease Inhibitor"/>
    <property type="match status" value="1"/>
</dbReference>
<dbReference type="Gramene" id="KJB51539">
    <property type="protein sequence ID" value="KJB51539"/>
    <property type="gene ID" value="B456_008G221300"/>
</dbReference>
<keyword evidence="2" id="KW-0611">Plant defense</keyword>
<keyword evidence="1" id="KW-0677">Repeat</keyword>
<dbReference type="InterPro" id="IPR032675">
    <property type="entry name" value="LRR_dom_sf"/>
</dbReference>
<dbReference type="STRING" id="29730.A0A0D2T4W8"/>
<gene>
    <name evidence="5" type="ORF">B456_008G221300</name>
</gene>
<evidence type="ECO:0000259" key="4">
    <source>
        <dbReference type="Pfam" id="PF23598"/>
    </source>
</evidence>
<feature type="compositionally biased region" description="Basic and acidic residues" evidence="3">
    <location>
        <begin position="649"/>
        <end position="665"/>
    </location>
</feature>
<name>A0A0D2T4W8_GOSRA</name>
<accession>A0A0D2T4W8</accession>
<feature type="region of interest" description="Disordered" evidence="3">
    <location>
        <begin position="45"/>
        <end position="83"/>
    </location>
</feature>
<feature type="compositionally biased region" description="Low complexity" evidence="3">
    <location>
        <begin position="638"/>
        <end position="648"/>
    </location>
</feature>
<dbReference type="OrthoDB" id="1110401at2759"/>
<evidence type="ECO:0000256" key="3">
    <source>
        <dbReference type="SAM" id="MobiDB-lite"/>
    </source>
</evidence>
<evidence type="ECO:0000256" key="2">
    <source>
        <dbReference type="ARBA" id="ARBA00022821"/>
    </source>
</evidence>
<dbReference type="InterPro" id="IPR036388">
    <property type="entry name" value="WH-like_DNA-bd_sf"/>
</dbReference>
<dbReference type="AlphaFoldDB" id="A0A0D2T4W8"/>
<dbReference type="InterPro" id="IPR055414">
    <property type="entry name" value="LRR_R13L4/SHOC2-like"/>
</dbReference>